<keyword evidence="1" id="KW-0732">Signal</keyword>
<dbReference type="STRING" id="1304275.C41B8_03186"/>
<protein>
    <submittedName>
        <fullName evidence="2">Uncharacterized protein</fullName>
    </submittedName>
</protein>
<organism evidence="2 3">
    <name type="scientific">Salinisphaera hydrothermalis (strain C41B8)</name>
    <dbReference type="NCBI Taxonomy" id="1304275"/>
    <lineage>
        <taxon>Bacteria</taxon>
        <taxon>Pseudomonadati</taxon>
        <taxon>Pseudomonadota</taxon>
        <taxon>Gammaproteobacteria</taxon>
        <taxon>Salinisphaerales</taxon>
        <taxon>Salinisphaeraceae</taxon>
        <taxon>Salinisphaera</taxon>
    </lineage>
</organism>
<feature type="chain" id="PRO_5001776636" evidence="1">
    <location>
        <begin position="29"/>
        <end position="761"/>
    </location>
</feature>
<dbReference type="PATRIC" id="fig|1304275.5.peg.646"/>
<accession>A0A084IPF2</accession>
<dbReference type="OrthoDB" id="5509507at2"/>
<dbReference type="RefSeq" id="WP_037334023.1">
    <property type="nucleotide sequence ID" value="NZ_APNK01000003.1"/>
</dbReference>
<evidence type="ECO:0000313" key="3">
    <source>
        <dbReference type="Proteomes" id="UP000028302"/>
    </source>
</evidence>
<gene>
    <name evidence="2" type="ORF">C41B8_03186</name>
</gene>
<feature type="signal peptide" evidence="1">
    <location>
        <begin position="1"/>
        <end position="28"/>
    </location>
</feature>
<dbReference type="eggNOG" id="COG3291">
    <property type="taxonomic scope" value="Bacteria"/>
</dbReference>
<reference evidence="2 3" key="1">
    <citation type="submission" date="2013-03" db="EMBL/GenBank/DDBJ databases">
        <title>Salinisphaera hydrothermalis C41B8 Genome Sequencing.</title>
        <authorList>
            <person name="Li C."/>
            <person name="Lai Q."/>
            <person name="Shao Z."/>
        </authorList>
    </citation>
    <scope>NUCLEOTIDE SEQUENCE [LARGE SCALE GENOMIC DNA]</scope>
    <source>
        <strain evidence="2 3">C41B8</strain>
    </source>
</reference>
<evidence type="ECO:0000313" key="2">
    <source>
        <dbReference type="EMBL" id="KEZ78586.1"/>
    </source>
</evidence>
<sequence length="761" mass="84924">MGISSTCRRALIGITGVLAVATSTCAMAWTYNDLSSQQKTLYDQEQNFINYVYTKAGLTPPKLPYSIFLGPDTRGDNPDITDVTVRNRSDNDASYQVVTYGQVFKKDDYRPNKSLFYSTPSNPSSQGVQADIKSYYDDGSVKHAILSFQLDKVPAHGDVRIKLFTNGDRAGGSPPGAITISRLLSSGFDAHITIQNGADTLTQNARTLLQAIIDQGGCNAVPDKICKTWLSGPRTSEWLIGGRMQGAKTDRDNQLAAYFHIRAHASYSGQITNARVDTVVENDFTYGKTASNLTYDATIKVGEHSFQIKNLPHYDHARWHKVLWWGTDPDLYVQPDMQYLQATRAIPKYADIKPDESTLASLPASYPPMTNGAQTQHMGDVGAQTAIGPLPRWSALYALSGDPRAFDYMQANDSAVGAYGFHFRDATTGRPVTITDHPYITVAARRDTSWSPDIRRDLYTACSGDCDSPYQYNLAHHPSIGFLTYLVTGDYYYLEELEFAGSYAELWTNPGYRQDAKGILRGAADQIRQQAWTLRTLAQAAYATPDADPMHGYFTGLLHNIADDYDSYYLQHKDQHPLHILDNYTNYSVNGNESVGIPPWQEDFFAWSTSYATDLGFKEFEPFAQWLLQFQVGRMTDWIDRPDTGFCWTEASVYALQIKPARGADFFSSLDEAYQATLPNLAGLKCDSQTYHNYMNPPTQIGEMEGYSNSPAGFPSNLQPALAASVDRGVDKSDKAWEIFAHRSVQPRYNDYPNWAIVPRQ</sequence>
<dbReference type="Proteomes" id="UP000028302">
    <property type="component" value="Unassembled WGS sequence"/>
</dbReference>
<evidence type="ECO:0000256" key="1">
    <source>
        <dbReference type="SAM" id="SignalP"/>
    </source>
</evidence>
<comment type="caution">
    <text evidence="2">The sequence shown here is derived from an EMBL/GenBank/DDBJ whole genome shotgun (WGS) entry which is preliminary data.</text>
</comment>
<keyword evidence="3" id="KW-1185">Reference proteome</keyword>
<dbReference type="EMBL" id="APNK01000003">
    <property type="protein sequence ID" value="KEZ78586.1"/>
    <property type="molecule type" value="Genomic_DNA"/>
</dbReference>
<name>A0A084IPF2_SALHC</name>
<dbReference type="AlphaFoldDB" id="A0A084IPF2"/>
<proteinExistence type="predicted"/>